<dbReference type="AlphaFoldDB" id="A0A2P5G167"/>
<sequence>IGGSDQSLGGSTSWNFHFVRNLKDREVPLLLDLLNRLEPACICPNLEDRRVWVKDSSECFSVKYAFACLSNDSNIAGLPHARIFWKAPVPSKVKDFRTEHKVFLLSIINGGQSLKVEERNRVNDFVITMELGGAGCPKWSAQSWKEFMDRLAIVIRRRKHPYESQRRLGAGDNSMWLKHPYESQRRLGAGDNSMKPHNMNGNEFNARDVTKSASIFKVADGVGLGREDPKKDWRKALVIYR</sequence>
<dbReference type="OrthoDB" id="10323685at2759"/>
<organism evidence="1 2">
    <name type="scientific">Trema orientale</name>
    <name type="common">Charcoal tree</name>
    <name type="synonym">Celtis orientalis</name>
    <dbReference type="NCBI Taxonomy" id="63057"/>
    <lineage>
        <taxon>Eukaryota</taxon>
        <taxon>Viridiplantae</taxon>
        <taxon>Streptophyta</taxon>
        <taxon>Embryophyta</taxon>
        <taxon>Tracheophyta</taxon>
        <taxon>Spermatophyta</taxon>
        <taxon>Magnoliopsida</taxon>
        <taxon>eudicotyledons</taxon>
        <taxon>Gunneridae</taxon>
        <taxon>Pentapetalae</taxon>
        <taxon>rosids</taxon>
        <taxon>fabids</taxon>
        <taxon>Rosales</taxon>
        <taxon>Cannabaceae</taxon>
        <taxon>Trema</taxon>
    </lineage>
</organism>
<reference evidence="2" key="1">
    <citation type="submission" date="2016-06" db="EMBL/GenBank/DDBJ databases">
        <title>Parallel loss of symbiosis genes in relatives of nitrogen-fixing non-legume Parasponia.</title>
        <authorList>
            <person name="Van Velzen R."/>
            <person name="Holmer R."/>
            <person name="Bu F."/>
            <person name="Rutten L."/>
            <person name="Van Zeijl A."/>
            <person name="Liu W."/>
            <person name="Santuari L."/>
            <person name="Cao Q."/>
            <person name="Sharma T."/>
            <person name="Shen D."/>
            <person name="Roswanjaya Y."/>
            <person name="Wardhani T."/>
            <person name="Kalhor M.S."/>
            <person name="Jansen J."/>
            <person name="Van den Hoogen J."/>
            <person name="Gungor B."/>
            <person name="Hartog M."/>
            <person name="Hontelez J."/>
            <person name="Verver J."/>
            <person name="Yang W.-C."/>
            <person name="Schijlen E."/>
            <person name="Repin R."/>
            <person name="Schilthuizen M."/>
            <person name="Schranz E."/>
            <person name="Heidstra R."/>
            <person name="Miyata K."/>
            <person name="Fedorova E."/>
            <person name="Kohlen W."/>
            <person name="Bisseling T."/>
            <person name="Smit S."/>
            <person name="Geurts R."/>
        </authorList>
    </citation>
    <scope>NUCLEOTIDE SEQUENCE [LARGE SCALE GENOMIC DNA]</scope>
    <source>
        <strain evidence="2">cv. RG33-2</strain>
    </source>
</reference>
<feature type="non-terminal residue" evidence="1">
    <location>
        <position position="1"/>
    </location>
</feature>
<proteinExistence type="predicted"/>
<dbReference type="EMBL" id="JXTC01000001">
    <property type="protein sequence ID" value="POO03775.1"/>
    <property type="molecule type" value="Genomic_DNA"/>
</dbReference>
<name>A0A2P5G167_TREOI</name>
<evidence type="ECO:0000313" key="1">
    <source>
        <dbReference type="EMBL" id="POO03775.1"/>
    </source>
</evidence>
<evidence type="ECO:0000313" key="2">
    <source>
        <dbReference type="Proteomes" id="UP000237000"/>
    </source>
</evidence>
<dbReference type="InParanoid" id="A0A2P5G167"/>
<accession>A0A2P5G167</accession>
<gene>
    <name evidence="1" type="ORF">TorRG33x02_000790</name>
</gene>
<comment type="caution">
    <text evidence="1">The sequence shown here is derived from an EMBL/GenBank/DDBJ whole genome shotgun (WGS) entry which is preliminary data.</text>
</comment>
<keyword evidence="2" id="KW-1185">Reference proteome</keyword>
<protein>
    <submittedName>
        <fullName evidence="1">Uncharacterized protein</fullName>
    </submittedName>
</protein>
<dbReference type="Proteomes" id="UP000237000">
    <property type="component" value="Unassembled WGS sequence"/>
</dbReference>